<keyword evidence="1" id="KW-0103">Bromodomain</keyword>
<evidence type="ECO:0000313" key="4">
    <source>
        <dbReference type="Proteomes" id="UP000694540"/>
    </source>
</evidence>
<evidence type="ECO:0000256" key="1">
    <source>
        <dbReference type="ARBA" id="ARBA00023117"/>
    </source>
</evidence>
<dbReference type="InterPro" id="IPR043563">
    <property type="entry name" value="Sp110/Sp140/Sp140L-like"/>
</dbReference>
<accession>A0A8C3W0K5</accession>
<reference evidence="3" key="1">
    <citation type="submission" date="2025-08" db="UniProtKB">
        <authorList>
            <consortium name="Ensembl"/>
        </authorList>
    </citation>
    <scope>IDENTIFICATION</scope>
</reference>
<dbReference type="GO" id="GO:0005634">
    <property type="term" value="C:nucleus"/>
    <property type="evidence" value="ECO:0007669"/>
    <property type="project" value="TreeGrafter"/>
</dbReference>
<feature type="domain" description="Bromo" evidence="2">
    <location>
        <begin position="55"/>
        <end position="95"/>
    </location>
</feature>
<evidence type="ECO:0000313" key="3">
    <source>
        <dbReference type="Ensembl" id="ENSCWAP00000006303.1"/>
    </source>
</evidence>
<evidence type="ECO:0000259" key="2">
    <source>
        <dbReference type="Pfam" id="PF00439"/>
    </source>
</evidence>
<dbReference type="AlphaFoldDB" id="A0A8C3W0K5"/>
<dbReference type="PANTHER" id="PTHR46386">
    <property type="entry name" value="NUCLEAR BODY PROTEIN SP140"/>
    <property type="match status" value="1"/>
</dbReference>
<dbReference type="Pfam" id="PF00439">
    <property type="entry name" value="Bromodomain"/>
    <property type="match status" value="1"/>
</dbReference>
<dbReference type="InterPro" id="IPR001487">
    <property type="entry name" value="Bromodomain"/>
</dbReference>
<dbReference type="Proteomes" id="UP000694540">
    <property type="component" value="Unplaced"/>
</dbReference>
<dbReference type="SUPFAM" id="SSF47370">
    <property type="entry name" value="Bromodomain"/>
    <property type="match status" value="1"/>
</dbReference>
<reference evidence="3" key="2">
    <citation type="submission" date="2025-09" db="UniProtKB">
        <authorList>
            <consortium name="Ensembl"/>
        </authorList>
    </citation>
    <scope>IDENTIFICATION</scope>
</reference>
<sequence length="129" mass="15724">KSLQEKCPESQTRHRESEVLKRQMLPEEQLKCEFLLLKVYCCPKSSFFASEPYFPMWLDKIKKKLTRNIYCQVEWFIQDMRLIFQNHREFYKVSRRTLTEPVLVENSCLFFIIIIVDLHCFFHFCCIAK</sequence>
<dbReference type="Ensembl" id="ENSCWAT00000006810.1">
    <property type="protein sequence ID" value="ENSCWAP00000006303.1"/>
    <property type="gene ID" value="ENSCWAG00000004870.1"/>
</dbReference>
<dbReference type="Gene3D" id="1.20.920.10">
    <property type="entry name" value="Bromodomain-like"/>
    <property type="match status" value="1"/>
</dbReference>
<name>A0A8C3W0K5_9CETA</name>
<dbReference type="GeneTree" id="ENSGT00940000169419"/>
<dbReference type="GO" id="GO:0000981">
    <property type="term" value="F:DNA-binding transcription factor activity, RNA polymerase II-specific"/>
    <property type="evidence" value="ECO:0007669"/>
    <property type="project" value="TreeGrafter"/>
</dbReference>
<keyword evidence="4" id="KW-1185">Reference proteome</keyword>
<dbReference type="PANTHER" id="PTHR46386:SF1">
    <property type="entry name" value="NUCLEAR BODY PROTEIN SP140-LIKE PROTEIN"/>
    <property type="match status" value="1"/>
</dbReference>
<organism evidence="3 4">
    <name type="scientific">Catagonus wagneri</name>
    <name type="common">Chacoan peccary</name>
    <dbReference type="NCBI Taxonomy" id="51154"/>
    <lineage>
        <taxon>Eukaryota</taxon>
        <taxon>Metazoa</taxon>
        <taxon>Chordata</taxon>
        <taxon>Craniata</taxon>
        <taxon>Vertebrata</taxon>
        <taxon>Euteleostomi</taxon>
        <taxon>Mammalia</taxon>
        <taxon>Eutheria</taxon>
        <taxon>Laurasiatheria</taxon>
        <taxon>Artiodactyla</taxon>
        <taxon>Suina</taxon>
        <taxon>Tayassuidae</taxon>
        <taxon>Catagonus</taxon>
    </lineage>
</organism>
<dbReference type="InterPro" id="IPR036427">
    <property type="entry name" value="Bromodomain-like_sf"/>
</dbReference>
<proteinExistence type="predicted"/>
<protein>
    <recommendedName>
        <fullName evidence="2">Bromo domain-containing protein</fullName>
    </recommendedName>
</protein>